<feature type="domain" description="No apical meristem-associated C-terminal" evidence="1">
    <location>
        <begin position="6"/>
        <end position="133"/>
    </location>
</feature>
<name>A0A1Y2B0M9_9FUNG</name>
<dbReference type="Proteomes" id="UP000193642">
    <property type="component" value="Unassembled WGS sequence"/>
</dbReference>
<evidence type="ECO:0000259" key="1">
    <source>
        <dbReference type="Pfam" id="PF14303"/>
    </source>
</evidence>
<sequence>MPTKMSFKFRDCWELLKDVPKWRNYCGVDVGVSKSAASAEDKDNENSVYKSTDYQMESTGRPKGCKSAKTMVVGELERSKQANAKQQALEQTIKAQEEKNRLLAKFNETKLLKIRLADLDDDAREIVRLKRRKLIESYQG</sequence>
<gene>
    <name evidence="2" type="ORF">BCR33DRAFT_745781</name>
</gene>
<evidence type="ECO:0000313" key="2">
    <source>
        <dbReference type="EMBL" id="ORY28110.1"/>
    </source>
</evidence>
<reference evidence="2 3" key="1">
    <citation type="submission" date="2016-07" db="EMBL/GenBank/DDBJ databases">
        <title>Pervasive Adenine N6-methylation of Active Genes in Fungi.</title>
        <authorList>
            <consortium name="DOE Joint Genome Institute"/>
            <person name="Mondo S.J."/>
            <person name="Dannebaum R.O."/>
            <person name="Kuo R.C."/>
            <person name="Labutti K."/>
            <person name="Haridas S."/>
            <person name="Kuo A."/>
            <person name="Salamov A."/>
            <person name="Ahrendt S.R."/>
            <person name="Lipzen A."/>
            <person name="Sullivan W."/>
            <person name="Andreopoulos W.B."/>
            <person name="Clum A."/>
            <person name="Lindquist E."/>
            <person name="Daum C."/>
            <person name="Ramamoorthy G.K."/>
            <person name="Gryganskyi A."/>
            <person name="Culley D."/>
            <person name="Magnuson J.K."/>
            <person name="James T.Y."/>
            <person name="O'Malley M.A."/>
            <person name="Stajich J.E."/>
            <person name="Spatafora J.W."/>
            <person name="Visel A."/>
            <person name="Grigoriev I.V."/>
        </authorList>
    </citation>
    <scope>NUCLEOTIDE SEQUENCE [LARGE SCALE GENOMIC DNA]</scope>
    <source>
        <strain evidence="2 3">JEL800</strain>
    </source>
</reference>
<comment type="caution">
    <text evidence="2">The sequence shown here is derived from an EMBL/GenBank/DDBJ whole genome shotgun (WGS) entry which is preliminary data.</text>
</comment>
<dbReference type="EMBL" id="MCGO01000097">
    <property type="protein sequence ID" value="ORY28110.1"/>
    <property type="molecule type" value="Genomic_DNA"/>
</dbReference>
<dbReference type="Pfam" id="PF14303">
    <property type="entry name" value="NAM-associated"/>
    <property type="match status" value="1"/>
</dbReference>
<proteinExistence type="predicted"/>
<dbReference type="InterPro" id="IPR029466">
    <property type="entry name" value="NAM-associated_C"/>
</dbReference>
<organism evidence="2 3">
    <name type="scientific">Rhizoclosmatium globosum</name>
    <dbReference type="NCBI Taxonomy" id="329046"/>
    <lineage>
        <taxon>Eukaryota</taxon>
        <taxon>Fungi</taxon>
        <taxon>Fungi incertae sedis</taxon>
        <taxon>Chytridiomycota</taxon>
        <taxon>Chytridiomycota incertae sedis</taxon>
        <taxon>Chytridiomycetes</taxon>
        <taxon>Chytridiales</taxon>
        <taxon>Chytriomycetaceae</taxon>
        <taxon>Rhizoclosmatium</taxon>
    </lineage>
</organism>
<keyword evidence="3" id="KW-1185">Reference proteome</keyword>
<dbReference type="OrthoDB" id="10565818at2759"/>
<protein>
    <recommendedName>
        <fullName evidence="1">No apical meristem-associated C-terminal domain-containing protein</fullName>
    </recommendedName>
</protein>
<evidence type="ECO:0000313" key="3">
    <source>
        <dbReference type="Proteomes" id="UP000193642"/>
    </source>
</evidence>
<dbReference type="AlphaFoldDB" id="A0A1Y2B0M9"/>
<accession>A0A1Y2B0M9</accession>